<dbReference type="InterPro" id="IPR001173">
    <property type="entry name" value="Glyco_trans_2-like"/>
</dbReference>
<keyword evidence="7" id="KW-1185">Reference proteome</keyword>
<dbReference type="Proteomes" id="UP000248584">
    <property type="component" value="Unassembled WGS sequence"/>
</dbReference>
<keyword evidence="4" id="KW-0472">Membrane</keyword>
<evidence type="ECO:0000256" key="1">
    <source>
        <dbReference type="ARBA" id="ARBA00006739"/>
    </source>
</evidence>
<feature type="transmembrane region" description="Helical" evidence="4">
    <location>
        <begin position="342"/>
        <end position="362"/>
    </location>
</feature>
<evidence type="ECO:0000313" key="7">
    <source>
        <dbReference type="Proteomes" id="UP000248584"/>
    </source>
</evidence>
<feature type="domain" description="Glycosyltransferase 2-like" evidence="5">
    <location>
        <begin position="127"/>
        <end position="310"/>
    </location>
</feature>
<reference evidence="6 7" key="1">
    <citation type="submission" date="2018-06" db="EMBL/GenBank/DDBJ databases">
        <title>Genomic Encyclopedia of Archaeal and Bacterial Type Strains, Phase II (KMG-II): from individual species to whole genera.</title>
        <authorList>
            <person name="Goeker M."/>
        </authorList>
    </citation>
    <scope>NUCLEOTIDE SEQUENCE [LARGE SCALE GENOMIC DNA]</scope>
    <source>
        <strain evidence="6 7">DSM 17205</strain>
    </source>
</reference>
<dbReference type="RefSeq" id="WP_015361551.1">
    <property type="nucleotide sequence ID" value="NZ_QKZR01000001.1"/>
</dbReference>
<proteinExistence type="inferred from homology"/>
<keyword evidence="4" id="KW-1133">Transmembrane helix</keyword>
<evidence type="ECO:0000313" key="6">
    <source>
        <dbReference type="EMBL" id="PZX43726.1"/>
    </source>
</evidence>
<dbReference type="EMBL" id="QKZR01000001">
    <property type="protein sequence ID" value="PZX43726.1"/>
    <property type="molecule type" value="Genomic_DNA"/>
</dbReference>
<dbReference type="Gene3D" id="3.90.550.10">
    <property type="entry name" value="Spore Coat Polysaccharide Biosynthesis Protein SpsA, Chain A"/>
    <property type="match status" value="1"/>
</dbReference>
<keyword evidence="3" id="KW-0808">Transferase</keyword>
<feature type="transmembrane region" description="Helical" evidence="4">
    <location>
        <begin position="312"/>
        <end position="330"/>
    </location>
</feature>
<protein>
    <submittedName>
        <fullName evidence="6">Cellulose synthase/poly-beta-1,6-N-acetylglucosamine synthase-like glycosyltransferase</fullName>
    </submittedName>
</protein>
<evidence type="ECO:0000259" key="5">
    <source>
        <dbReference type="Pfam" id="PF13632"/>
    </source>
</evidence>
<gene>
    <name evidence="6" type="ORF">LX97_00728</name>
</gene>
<organism evidence="6 7">
    <name type="scientific">Nonlabens dokdonensis</name>
    <dbReference type="NCBI Taxonomy" id="328515"/>
    <lineage>
        <taxon>Bacteria</taxon>
        <taxon>Pseudomonadati</taxon>
        <taxon>Bacteroidota</taxon>
        <taxon>Flavobacteriia</taxon>
        <taxon>Flavobacteriales</taxon>
        <taxon>Flavobacteriaceae</taxon>
        <taxon>Nonlabens</taxon>
    </lineage>
</organism>
<evidence type="ECO:0000256" key="2">
    <source>
        <dbReference type="ARBA" id="ARBA00022676"/>
    </source>
</evidence>
<evidence type="ECO:0000256" key="3">
    <source>
        <dbReference type="ARBA" id="ARBA00022679"/>
    </source>
</evidence>
<comment type="caution">
    <text evidence="6">The sequence shown here is derived from an EMBL/GenBank/DDBJ whole genome shotgun (WGS) entry which is preliminary data.</text>
</comment>
<dbReference type="SUPFAM" id="SSF53448">
    <property type="entry name" value="Nucleotide-diphospho-sugar transferases"/>
    <property type="match status" value="1"/>
</dbReference>
<feature type="transmembrane region" description="Helical" evidence="4">
    <location>
        <begin position="285"/>
        <end position="305"/>
    </location>
</feature>
<dbReference type="Pfam" id="PF13632">
    <property type="entry name" value="Glyco_trans_2_3"/>
    <property type="match status" value="1"/>
</dbReference>
<dbReference type="PANTHER" id="PTHR43630:SF1">
    <property type="entry name" value="POLY-BETA-1,6-N-ACETYL-D-GLUCOSAMINE SYNTHASE"/>
    <property type="match status" value="1"/>
</dbReference>
<sequence>MSWLFLFIVCGYALVIILLSKELLTYPKTEVENTEKLLPFTVIINYRNEQANLPVLLSSIKSQEYDLDLIQWIFINDHSTDRSHAILEQFKNENAYINIQLLDRKIESASGKKDGISQAIELSSHNHIITTDADCMLPQRWLLSYNAIYNKHPDAHFVAAPVMIDQRKSIISSLQTQEMDALQLITVGGFSFRQPFMCNGANMSFTKSAFQEVNGYEGNDHISSGDDIFLLEKLAAEDVMKCHYLKNKEAILTTFPKDSFKDMISQRARWAQKGSETRSMLNKLVSFQVLAMSLLFVLSPLFWVFEMISSPMFVGILATKLFTDVMVLFISDRFFENVKWRFIPINFLIYPILVILISFLSLKKSDWQGRKINTPVSPQE</sequence>
<dbReference type="InterPro" id="IPR029044">
    <property type="entry name" value="Nucleotide-diphossugar_trans"/>
</dbReference>
<keyword evidence="4" id="KW-0812">Transmembrane</keyword>
<evidence type="ECO:0000256" key="4">
    <source>
        <dbReference type="SAM" id="Phobius"/>
    </source>
</evidence>
<dbReference type="PANTHER" id="PTHR43630">
    <property type="entry name" value="POLY-BETA-1,6-N-ACETYL-D-GLUCOSAMINE SYNTHASE"/>
    <property type="match status" value="1"/>
</dbReference>
<comment type="similarity">
    <text evidence="1">Belongs to the glycosyltransferase 2 family.</text>
</comment>
<name>A0ABX5Q198_9FLAO</name>
<keyword evidence="2" id="KW-0328">Glycosyltransferase</keyword>
<accession>A0ABX5Q198</accession>